<keyword evidence="2" id="KW-1185">Reference proteome</keyword>
<evidence type="ECO:0000313" key="2">
    <source>
        <dbReference type="Proteomes" id="UP001500064"/>
    </source>
</evidence>
<sequence length="72" mass="7828">MVGSRVRDRPRCEDLRTISDDDGAVTELHAPKPLKAALRRLREANKAVARKEPGSGSSHLQGGLVRIERVAG</sequence>
<reference evidence="2" key="1">
    <citation type="journal article" date="2019" name="Int. J. Syst. Evol. Microbiol.">
        <title>The Global Catalogue of Microorganisms (GCM) 10K type strain sequencing project: providing services to taxonomists for standard genome sequencing and annotation.</title>
        <authorList>
            <consortium name="The Broad Institute Genomics Platform"/>
            <consortium name="The Broad Institute Genome Sequencing Center for Infectious Disease"/>
            <person name="Wu L."/>
            <person name="Ma J."/>
        </authorList>
    </citation>
    <scope>NUCLEOTIDE SEQUENCE [LARGE SCALE GENOMIC DNA]</scope>
    <source>
        <strain evidence="2">JCM 13929</strain>
    </source>
</reference>
<organism evidence="1 2">
    <name type="scientific">Nonomuraea maheshkhaliensis</name>
    <dbReference type="NCBI Taxonomy" id="419590"/>
    <lineage>
        <taxon>Bacteria</taxon>
        <taxon>Bacillati</taxon>
        <taxon>Actinomycetota</taxon>
        <taxon>Actinomycetes</taxon>
        <taxon>Streptosporangiales</taxon>
        <taxon>Streptosporangiaceae</taxon>
        <taxon>Nonomuraea</taxon>
    </lineage>
</organism>
<comment type="caution">
    <text evidence="1">The sequence shown here is derived from an EMBL/GenBank/DDBJ whole genome shotgun (WGS) entry which is preliminary data.</text>
</comment>
<dbReference type="Proteomes" id="UP001500064">
    <property type="component" value="Unassembled WGS sequence"/>
</dbReference>
<accession>A0ABP4RP55</accession>
<proteinExistence type="predicted"/>
<name>A0ABP4RP55_9ACTN</name>
<evidence type="ECO:0000313" key="1">
    <source>
        <dbReference type="EMBL" id="GAA1656667.1"/>
    </source>
</evidence>
<protein>
    <recommendedName>
        <fullName evidence="3">DUF397 domain-containing protein</fullName>
    </recommendedName>
</protein>
<dbReference type="EMBL" id="BAAAMU010000055">
    <property type="protein sequence ID" value="GAA1656667.1"/>
    <property type="molecule type" value="Genomic_DNA"/>
</dbReference>
<gene>
    <name evidence="1" type="ORF">GCM10009733_062780</name>
</gene>
<evidence type="ECO:0008006" key="3">
    <source>
        <dbReference type="Google" id="ProtNLM"/>
    </source>
</evidence>